<evidence type="ECO:0000313" key="1">
    <source>
        <dbReference type="EMBL" id="PIC30901.1"/>
    </source>
</evidence>
<keyword evidence="2" id="KW-1185">Reference proteome</keyword>
<dbReference type="Proteomes" id="UP000230233">
    <property type="component" value="Chromosome V"/>
</dbReference>
<gene>
    <name evidence="1" type="primary">Cni-F46B3.23</name>
    <name evidence="1" type="synonym">Cnig_chr_V.g21991</name>
    <name evidence="1" type="ORF">B9Z55_021991</name>
</gene>
<reference evidence="2" key="1">
    <citation type="submission" date="2017-10" db="EMBL/GenBank/DDBJ databases">
        <title>Rapid genome shrinkage in a self-fertile nematode reveals novel sperm competition proteins.</title>
        <authorList>
            <person name="Yin D."/>
            <person name="Schwarz E.M."/>
            <person name="Thomas C.G."/>
            <person name="Felde R.L."/>
            <person name="Korf I.F."/>
            <person name="Cutter A.D."/>
            <person name="Schartner C.M."/>
            <person name="Ralston E.J."/>
            <person name="Meyer B.J."/>
            <person name="Haag E.S."/>
        </authorList>
    </citation>
    <scope>NUCLEOTIDE SEQUENCE [LARGE SCALE GENOMIC DNA]</scope>
    <source>
        <strain evidence="2">JU1422</strain>
    </source>
</reference>
<organism evidence="1 2">
    <name type="scientific">Caenorhabditis nigoni</name>
    <dbReference type="NCBI Taxonomy" id="1611254"/>
    <lineage>
        <taxon>Eukaryota</taxon>
        <taxon>Metazoa</taxon>
        <taxon>Ecdysozoa</taxon>
        <taxon>Nematoda</taxon>
        <taxon>Chromadorea</taxon>
        <taxon>Rhabditida</taxon>
        <taxon>Rhabditina</taxon>
        <taxon>Rhabditomorpha</taxon>
        <taxon>Rhabditoidea</taxon>
        <taxon>Rhabditidae</taxon>
        <taxon>Peloderinae</taxon>
        <taxon>Caenorhabditis</taxon>
    </lineage>
</organism>
<dbReference type="OrthoDB" id="10271623at2759"/>
<dbReference type="AlphaFoldDB" id="A0A2G5TUY1"/>
<accession>A0A2G5TUY1</accession>
<comment type="caution">
    <text evidence="1">The sequence shown here is derived from an EMBL/GenBank/DDBJ whole genome shotgun (WGS) entry which is preliminary data.</text>
</comment>
<evidence type="ECO:0000313" key="2">
    <source>
        <dbReference type="Proteomes" id="UP000230233"/>
    </source>
</evidence>
<dbReference type="EMBL" id="PDUG01000005">
    <property type="protein sequence ID" value="PIC30901.1"/>
    <property type="molecule type" value="Genomic_DNA"/>
</dbReference>
<name>A0A2G5TUY1_9PELO</name>
<protein>
    <submittedName>
        <fullName evidence="1">Uncharacterized protein</fullName>
    </submittedName>
</protein>
<proteinExistence type="predicted"/>
<sequence>MRFFTLFLGAFIIYTLFAYPGIKSNRYDDYDDREGVAIDFVLETVNVTEDENGKIVFRHRRYIITGLHYA</sequence>